<keyword evidence="5" id="KW-0067">ATP-binding</keyword>
<feature type="region of interest" description="Disordered" evidence="6">
    <location>
        <begin position="442"/>
        <end position="487"/>
    </location>
</feature>
<dbReference type="SMART" id="SM00490">
    <property type="entry name" value="HELICc"/>
    <property type="match status" value="1"/>
</dbReference>
<dbReference type="InterPro" id="IPR027417">
    <property type="entry name" value="P-loop_NTPase"/>
</dbReference>
<dbReference type="PANTHER" id="PTHR47963:SF8">
    <property type="entry name" value="ATP-DEPENDENT RNA HELICASE DEAD"/>
    <property type="match status" value="1"/>
</dbReference>
<dbReference type="CDD" id="cd00268">
    <property type="entry name" value="DEADc"/>
    <property type="match status" value="1"/>
</dbReference>
<gene>
    <name evidence="10" type="ORF">MNB_SV-15-136</name>
</gene>
<reference evidence="10" key="1">
    <citation type="submission" date="2016-10" db="EMBL/GenBank/DDBJ databases">
        <authorList>
            <person name="de Groot N.N."/>
        </authorList>
    </citation>
    <scope>NUCLEOTIDE SEQUENCE</scope>
</reference>
<feature type="domain" description="Helicase C-terminal" evidence="8">
    <location>
        <begin position="226"/>
        <end position="372"/>
    </location>
</feature>
<evidence type="ECO:0000259" key="7">
    <source>
        <dbReference type="PROSITE" id="PS51192"/>
    </source>
</evidence>
<dbReference type="InterPro" id="IPR014014">
    <property type="entry name" value="RNA_helicase_DEAD_Q_motif"/>
</dbReference>
<dbReference type="PROSITE" id="PS00039">
    <property type="entry name" value="DEAD_ATP_HELICASE"/>
    <property type="match status" value="1"/>
</dbReference>
<dbReference type="InterPro" id="IPR001650">
    <property type="entry name" value="Helicase_C-like"/>
</dbReference>
<dbReference type="GO" id="GO:0005524">
    <property type="term" value="F:ATP binding"/>
    <property type="evidence" value="ECO:0007669"/>
    <property type="project" value="UniProtKB-KW"/>
</dbReference>
<keyword evidence="3 10" id="KW-0378">Hydrolase</keyword>
<dbReference type="InterPro" id="IPR044742">
    <property type="entry name" value="DEAD/DEAH_RhlB"/>
</dbReference>
<dbReference type="GO" id="GO:0009409">
    <property type="term" value="P:response to cold"/>
    <property type="evidence" value="ECO:0007669"/>
    <property type="project" value="TreeGrafter"/>
</dbReference>
<evidence type="ECO:0000256" key="2">
    <source>
        <dbReference type="ARBA" id="ARBA00022741"/>
    </source>
</evidence>
<dbReference type="AlphaFoldDB" id="A0A1W1EL36"/>
<feature type="domain" description="Helicase ATP-binding" evidence="7">
    <location>
        <begin position="32"/>
        <end position="199"/>
    </location>
</feature>
<dbReference type="GO" id="GO:0003724">
    <property type="term" value="F:RNA helicase activity"/>
    <property type="evidence" value="ECO:0007669"/>
    <property type="project" value="UniProtKB-EC"/>
</dbReference>
<dbReference type="GO" id="GO:0005829">
    <property type="term" value="C:cytosol"/>
    <property type="evidence" value="ECO:0007669"/>
    <property type="project" value="TreeGrafter"/>
</dbReference>
<name>A0A1W1EL36_9ZZZZ</name>
<evidence type="ECO:0000256" key="5">
    <source>
        <dbReference type="ARBA" id="ARBA00022840"/>
    </source>
</evidence>
<keyword evidence="2" id="KW-0547">Nucleotide-binding</keyword>
<feature type="compositionally biased region" description="Basic residues" evidence="6">
    <location>
        <begin position="475"/>
        <end position="487"/>
    </location>
</feature>
<keyword evidence="4 10" id="KW-0347">Helicase</keyword>
<dbReference type="GO" id="GO:0033592">
    <property type="term" value="F:RNA strand annealing activity"/>
    <property type="evidence" value="ECO:0007669"/>
    <property type="project" value="TreeGrafter"/>
</dbReference>
<feature type="compositionally biased region" description="Low complexity" evidence="6">
    <location>
        <begin position="465"/>
        <end position="474"/>
    </location>
</feature>
<evidence type="ECO:0000256" key="4">
    <source>
        <dbReference type="ARBA" id="ARBA00022806"/>
    </source>
</evidence>
<dbReference type="PROSITE" id="PS51192">
    <property type="entry name" value="HELICASE_ATP_BIND_1"/>
    <property type="match status" value="1"/>
</dbReference>
<evidence type="ECO:0000256" key="6">
    <source>
        <dbReference type="SAM" id="MobiDB-lite"/>
    </source>
</evidence>
<dbReference type="Pfam" id="PF00271">
    <property type="entry name" value="Helicase_C"/>
    <property type="match status" value="1"/>
</dbReference>
<dbReference type="SMART" id="SM00487">
    <property type="entry name" value="DEXDc"/>
    <property type="match status" value="1"/>
</dbReference>
<dbReference type="InterPro" id="IPR014001">
    <property type="entry name" value="Helicase_ATP-bd"/>
</dbReference>
<dbReference type="PROSITE" id="PS51194">
    <property type="entry name" value="HELICASE_CTER"/>
    <property type="match status" value="1"/>
</dbReference>
<feature type="domain" description="DEAD-box RNA helicase Q" evidence="9">
    <location>
        <begin position="1"/>
        <end position="29"/>
    </location>
</feature>
<organism evidence="10">
    <name type="scientific">hydrothermal vent metagenome</name>
    <dbReference type="NCBI Taxonomy" id="652676"/>
    <lineage>
        <taxon>unclassified sequences</taxon>
        <taxon>metagenomes</taxon>
        <taxon>ecological metagenomes</taxon>
    </lineage>
</organism>
<dbReference type="EMBL" id="FRYL01000044">
    <property type="protein sequence ID" value="SHO81589.1"/>
    <property type="molecule type" value="Genomic_DNA"/>
</dbReference>
<dbReference type="Gene3D" id="3.40.50.300">
    <property type="entry name" value="P-loop containing nucleotide triphosphate hydrolases"/>
    <property type="match status" value="2"/>
</dbReference>
<evidence type="ECO:0000259" key="9">
    <source>
        <dbReference type="PROSITE" id="PS51195"/>
    </source>
</evidence>
<protein>
    <recommendedName>
        <fullName evidence="1">RNA helicase</fullName>
        <ecNumber evidence="1">3.6.4.13</ecNumber>
    </recommendedName>
</protein>
<dbReference type="GO" id="GO:0016787">
    <property type="term" value="F:hydrolase activity"/>
    <property type="evidence" value="ECO:0007669"/>
    <property type="project" value="UniProtKB-KW"/>
</dbReference>
<dbReference type="CDD" id="cd18787">
    <property type="entry name" value="SF2_C_DEAD"/>
    <property type="match status" value="1"/>
</dbReference>
<dbReference type="EC" id="3.6.4.13" evidence="1"/>
<dbReference type="InterPro" id="IPR000629">
    <property type="entry name" value="RNA-helicase_DEAD-box_CS"/>
</dbReference>
<dbReference type="SUPFAM" id="SSF52540">
    <property type="entry name" value="P-loop containing nucleoside triphosphate hydrolases"/>
    <property type="match status" value="1"/>
</dbReference>
<evidence type="ECO:0000313" key="10">
    <source>
        <dbReference type="EMBL" id="SHO81589.1"/>
    </source>
</evidence>
<dbReference type="InterPro" id="IPR011545">
    <property type="entry name" value="DEAD/DEAH_box_helicase_dom"/>
</dbReference>
<feature type="compositionally biased region" description="Basic residues" evidence="6">
    <location>
        <begin position="452"/>
        <end position="464"/>
    </location>
</feature>
<evidence type="ECO:0000256" key="3">
    <source>
        <dbReference type="ARBA" id="ARBA00022801"/>
    </source>
</evidence>
<evidence type="ECO:0000256" key="1">
    <source>
        <dbReference type="ARBA" id="ARBA00012552"/>
    </source>
</evidence>
<dbReference type="PROSITE" id="PS51195">
    <property type="entry name" value="Q_MOTIF"/>
    <property type="match status" value="1"/>
</dbReference>
<dbReference type="GO" id="GO:0005840">
    <property type="term" value="C:ribosome"/>
    <property type="evidence" value="ECO:0007669"/>
    <property type="project" value="TreeGrafter"/>
</dbReference>
<evidence type="ECO:0000259" key="8">
    <source>
        <dbReference type="PROSITE" id="PS51194"/>
    </source>
</evidence>
<dbReference type="Pfam" id="PF00270">
    <property type="entry name" value="DEAD"/>
    <property type="match status" value="1"/>
</dbReference>
<accession>A0A1W1EL36</accession>
<dbReference type="InterPro" id="IPR050547">
    <property type="entry name" value="DEAD_box_RNA_helicases"/>
</dbReference>
<proteinExistence type="predicted"/>
<sequence length="487" mass="54617">MKFTDFNFKSTIQEAIEQAGFKEPSPIQKDAIPHILEGKDVIAQAHTGTGKTAAFGLPVLNMMKADGNIEAVVIVPTRELAMQVSDELYKFGKLSKINTATVYGGTPYGKQIERINRANIIVATPGRLQDLLKSGKIKINPNFVILDEADEMLDMGFLDEIKNIFTFFKKDRQTLMFSATMPNAIKRLAQDILIEPITITITKKDSTNKNISQNYYVMAESERDDALIRLIDYKNPAKAIVFCRMKREVDRLVTHLVASGFKAKGLHGDMEQRQREVVIRAFKQGQVDIFVATDVAARGLDVNDVSHVFNYHIPFDSESYVHRIGRTGRAGNIGEAITLITPNELKALQKIEKDVGAKIITQEIPTKDELVNSQQDQLITQILEAKENDSSYEIIKKLTSSLDITSIAYKLLSLLQAQNKVMGKNVIGMNLREIEELIKRKANERPSNGGGRNRRGRGGNRNRSRNGNSGNRNGNRNRNRSRNSNRD</sequence>
<dbReference type="PANTHER" id="PTHR47963">
    <property type="entry name" value="DEAD-BOX ATP-DEPENDENT RNA HELICASE 47, MITOCHONDRIAL"/>
    <property type="match status" value="1"/>
</dbReference>